<accession>A0A2N5HXX3</accession>
<dbReference type="AlphaFoldDB" id="A0A2N5HXX3"/>
<dbReference type="Proteomes" id="UP000234950">
    <property type="component" value="Unassembled WGS sequence"/>
</dbReference>
<reference evidence="2 3" key="1">
    <citation type="submission" date="2017-11" db="EMBL/GenBank/DDBJ databases">
        <title>Comparitive Functional Genomics of Dry Heat Resistant strains isolated from the Viking Spacecraft.</title>
        <authorList>
            <person name="Seuylemezian A."/>
            <person name="Cooper K."/>
            <person name="Vaishampayan P."/>
        </authorList>
    </citation>
    <scope>NUCLEOTIDE SEQUENCE [LARGE SCALE GENOMIC DNA]</scope>
    <source>
        <strain evidence="2 3">V32-6</strain>
    </source>
</reference>
<feature type="transmembrane region" description="Helical" evidence="1">
    <location>
        <begin position="107"/>
        <end position="127"/>
    </location>
</feature>
<keyword evidence="1" id="KW-0472">Membrane</keyword>
<protein>
    <submittedName>
        <fullName evidence="2">Uncharacterized protein</fullName>
    </submittedName>
</protein>
<name>A0A2N5HXX3_9BACI</name>
<keyword evidence="1" id="KW-1133">Transmembrane helix</keyword>
<comment type="caution">
    <text evidence="2">The sequence shown here is derived from an EMBL/GenBank/DDBJ whole genome shotgun (WGS) entry which is preliminary data.</text>
</comment>
<sequence>MCRIMKNRWWKKMDIRYDFNFNAISFILGTIAWCLIAIITYRLYKKQADKPTVFKVLISIYAGLFSFSFNWQMDEGTPIKISILPLGVWILYGILKRKKGRWERYRPFLWLGFFSNFIFLAASLITIGTNHFLYPENDLATYISNIETAKIISTHPSGLKRSLDKDSLQNQIHSMKPDINQGIQWNEEETQEGESPQKRNEQFPYQLMGITPKWGSQPAIIYVERDGNGLLVTTAKKQLYFRSQTSFLKGGE</sequence>
<evidence type="ECO:0000313" key="2">
    <source>
        <dbReference type="EMBL" id="PLS10366.1"/>
    </source>
</evidence>
<dbReference type="EMBL" id="PGVE01000002">
    <property type="protein sequence ID" value="PLS10366.1"/>
    <property type="molecule type" value="Genomic_DNA"/>
</dbReference>
<evidence type="ECO:0000313" key="3">
    <source>
        <dbReference type="Proteomes" id="UP000234950"/>
    </source>
</evidence>
<feature type="transmembrane region" description="Helical" evidence="1">
    <location>
        <begin position="77"/>
        <end position="95"/>
    </location>
</feature>
<gene>
    <name evidence="2" type="ORF">CVD27_00020</name>
</gene>
<keyword evidence="1" id="KW-0812">Transmembrane</keyword>
<organism evidence="2 3">
    <name type="scientific">Neobacillus cucumis</name>
    <dbReference type="NCBI Taxonomy" id="1740721"/>
    <lineage>
        <taxon>Bacteria</taxon>
        <taxon>Bacillati</taxon>
        <taxon>Bacillota</taxon>
        <taxon>Bacilli</taxon>
        <taxon>Bacillales</taxon>
        <taxon>Bacillaceae</taxon>
        <taxon>Neobacillus</taxon>
    </lineage>
</organism>
<evidence type="ECO:0000256" key="1">
    <source>
        <dbReference type="SAM" id="Phobius"/>
    </source>
</evidence>
<proteinExistence type="predicted"/>
<keyword evidence="3" id="KW-1185">Reference proteome</keyword>
<feature type="transmembrane region" description="Helical" evidence="1">
    <location>
        <begin position="20"/>
        <end position="41"/>
    </location>
</feature>